<dbReference type="Proteomes" id="UP000824890">
    <property type="component" value="Unassembled WGS sequence"/>
</dbReference>
<dbReference type="EMBL" id="JAGKQM010000013">
    <property type="protein sequence ID" value="KAH0894516.1"/>
    <property type="molecule type" value="Genomic_DNA"/>
</dbReference>
<reference evidence="4 5" key="1">
    <citation type="submission" date="2021-05" db="EMBL/GenBank/DDBJ databases">
        <title>Genome Assembly of Synthetic Allotetraploid Brassica napus Reveals Homoeologous Exchanges between Subgenomes.</title>
        <authorList>
            <person name="Davis J.T."/>
        </authorList>
    </citation>
    <scope>NUCLEOTIDE SEQUENCE [LARGE SCALE GENOMIC DNA]</scope>
    <source>
        <strain evidence="5">cv. Da-Ae</strain>
        <tissue evidence="4">Seedling</tissue>
    </source>
</reference>
<dbReference type="InterPro" id="IPR016140">
    <property type="entry name" value="Bifunc_inhib/LTP/seed_store"/>
</dbReference>
<dbReference type="Pfam" id="PF14368">
    <property type="entry name" value="LTP_2"/>
    <property type="match status" value="1"/>
</dbReference>
<gene>
    <name evidence="4" type="ORF">HID58_056945</name>
</gene>
<feature type="compositionally biased region" description="Low complexity" evidence="1">
    <location>
        <begin position="137"/>
        <end position="153"/>
    </location>
</feature>
<keyword evidence="2" id="KW-0812">Transmembrane</keyword>
<evidence type="ECO:0000259" key="3">
    <source>
        <dbReference type="Pfam" id="PF14368"/>
    </source>
</evidence>
<accession>A0ABQ8AR04</accession>
<proteinExistence type="predicted"/>
<comment type="caution">
    <text evidence="4">The sequence shown here is derived from an EMBL/GenBank/DDBJ whole genome shotgun (WGS) entry which is preliminary data.</text>
</comment>
<name>A0ABQ8AR04_BRANA</name>
<evidence type="ECO:0000313" key="5">
    <source>
        <dbReference type="Proteomes" id="UP000824890"/>
    </source>
</evidence>
<sequence length="180" mass="18597">MAGEIIIPTFCLNNQMAYINKVSAVAAILFFAVAIAPLLAEPQTPTFPKMDPVCASVMPDLLEKCFATVRETPTDDCCSDLKTATTTQVTCLCDNYIANPAIVNITGPYSAGITTKCGVFDKYSCNSTSNGGGEGSSGNSSSSSNGKNNSTSEGNGGRANTVSGSMAVFGLIASLICVMF</sequence>
<evidence type="ECO:0000313" key="4">
    <source>
        <dbReference type="EMBL" id="KAH0894516.1"/>
    </source>
</evidence>
<organism evidence="4 5">
    <name type="scientific">Brassica napus</name>
    <name type="common">Rape</name>
    <dbReference type="NCBI Taxonomy" id="3708"/>
    <lineage>
        <taxon>Eukaryota</taxon>
        <taxon>Viridiplantae</taxon>
        <taxon>Streptophyta</taxon>
        <taxon>Embryophyta</taxon>
        <taxon>Tracheophyta</taxon>
        <taxon>Spermatophyta</taxon>
        <taxon>Magnoliopsida</taxon>
        <taxon>eudicotyledons</taxon>
        <taxon>Gunneridae</taxon>
        <taxon>Pentapetalae</taxon>
        <taxon>rosids</taxon>
        <taxon>malvids</taxon>
        <taxon>Brassicales</taxon>
        <taxon>Brassicaceae</taxon>
        <taxon>Brassiceae</taxon>
        <taxon>Brassica</taxon>
    </lineage>
</organism>
<dbReference type="CDD" id="cd00010">
    <property type="entry name" value="AAI_LTSS"/>
    <property type="match status" value="1"/>
</dbReference>
<dbReference type="Gene3D" id="1.10.110.10">
    <property type="entry name" value="Plant lipid-transfer and hydrophobic proteins"/>
    <property type="match status" value="1"/>
</dbReference>
<evidence type="ECO:0000256" key="1">
    <source>
        <dbReference type="SAM" id="MobiDB-lite"/>
    </source>
</evidence>
<feature type="transmembrane region" description="Helical" evidence="2">
    <location>
        <begin position="22"/>
        <end position="40"/>
    </location>
</feature>
<dbReference type="SUPFAM" id="SSF47699">
    <property type="entry name" value="Bifunctional inhibitor/lipid-transfer protein/seed storage 2S albumin"/>
    <property type="match status" value="1"/>
</dbReference>
<keyword evidence="5" id="KW-1185">Reference proteome</keyword>
<keyword evidence="2" id="KW-1133">Transmembrane helix</keyword>
<evidence type="ECO:0000256" key="2">
    <source>
        <dbReference type="SAM" id="Phobius"/>
    </source>
</evidence>
<keyword evidence="2" id="KW-0472">Membrane</keyword>
<feature type="domain" description="Bifunctional inhibitor/plant lipid transfer protein/seed storage helical" evidence="3">
    <location>
        <begin position="42"/>
        <end position="124"/>
    </location>
</feature>
<dbReference type="InterPro" id="IPR036312">
    <property type="entry name" value="Bifun_inhib/LTP/seed_sf"/>
</dbReference>
<feature type="region of interest" description="Disordered" evidence="1">
    <location>
        <begin position="130"/>
        <end position="158"/>
    </location>
</feature>
<protein>
    <recommendedName>
        <fullName evidence="3">Bifunctional inhibitor/plant lipid transfer protein/seed storage helical domain-containing protein</fullName>
    </recommendedName>
</protein>